<dbReference type="PANTHER" id="PTHR33734:SF22">
    <property type="entry name" value="MEMBRANE-BOUND LYTIC MUREIN TRANSGLYCOSYLASE D"/>
    <property type="match status" value="1"/>
</dbReference>
<feature type="compositionally biased region" description="Low complexity" evidence="1">
    <location>
        <begin position="715"/>
        <end position="726"/>
    </location>
</feature>
<dbReference type="InterPro" id="IPR018392">
    <property type="entry name" value="LysM"/>
</dbReference>
<evidence type="ECO:0000256" key="2">
    <source>
        <dbReference type="SAM" id="SignalP"/>
    </source>
</evidence>
<keyword evidence="5" id="KW-1185">Reference proteome</keyword>
<comment type="caution">
    <text evidence="4">The sequence shown here is derived from an EMBL/GenBank/DDBJ whole genome shotgun (WGS) entry which is preliminary data.</text>
</comment>
<feature type="domain" description="LysM" evidence="3">
    <location>
        <begin position="641"/>
        <end position="685"/>
    </location>
</feature>
<dbReference type="SMART" id="SM00257">
    <property type="entry name" value="LysM"/>
    <property type="match status" value="4"/>
</dbReference>
<accession>A0ABQ1TJS9</accession>
<feature type="domain" description="LysM" evidence="3">
    <location>
        <begin position="307"/>
        <end position="351"/>
    </location>
</feature>
<feature type="domain" description="LysM" evidence="3">
    <location>
        <begin position="361"/>
        <end position="405"/>
    </location>
</feature>
<dbReference type="InterPro" id="IPR023346">
    <property type="entry name" value="Lysozyme-like_dom_sf"/>
</dbReference>
<feature type="compositionally biased region" description="Low complexity" evidence="1">
    <location>
        <begin position="436"/>
        <end position="459"/>
    </location>
</feature>
<proteinExistence type="predicted"/>
<feature type="domain" description="LysM" evidence="3">
    <location>
        <begin position="743"/>
        <end position="786"/>
    </location>
</feature>
<dbReference type="EMBL" id="BMHT01000001">
    <property type="protein sequence ID" value="GGE95770.1"/>
    <property type="molecule type" value="Genomic_DNA"/>
</dbReference>
<dbReference type="Pfam" id="PF01476">
    <property type="entry name" value="LysM"/>
    <property type="match status" value="3"/>
</dbReference>
<dbReference type="Pfam" id="PF01464">
    <property type="entry name" value="SLT"/>
    <property type="match status" value="1"/>
</dbReference>
<protein>
    <recommendedName>
        <fullName evidence="3">LysM domain-containing protein</fullName>
    </recommendedName>
</protein>
<feature type="compositionally biased region" description="Low complexity" evidence="1">
    <location>
        <begin position="550"/>
        <end position="618"/>
    </location>
</feature>
<dbReference type="InterPro" id="IPR008258">
    <property type="entry name" value="Transglycosylase_SLT_dom_1"/>
</dbReference>
<dbReference type="PROSITE" id="PS51782">
    <property type="entry name" value="LYSM"/>
    <property type="match status" value="4"/>
</dbReference>
<sequence>MKRIVLLLLCLLPLLVAAQSVTVPNTIEFAGLHLRLTDGGRRAVQEKVDALRRHQPSFQARVDLADAHFPLIDRVFQEEGIPLDFHFLSLQESGLQGDAQSIHDAVGYWQFKRESATELGVQVNDVVDERKHIVVSSHGAAKYLLRNNGVLHNWLNTLLTYNLGLTGTKPYTLPTDYNATEMEITQNTHAYILTFLAHKIAFEPAVGQNPRPPMQLQEFPAIGGQQLSAIAAGLQTEPAALARHNRWLMDGATVPLDRAYTILVPVIDPIQLTAMAAQQKVGTKGQLLSPPETDPENADFVRINGLRALVALPGDTKESLAKRGGLKMRKFMQFNDLMAFDNIVVGQPYFVQKKRDKAAVAYHAAQPGESVATVSQKYGIRVKAILNKNRMARNEELRPGRVLWLQHTRPREVPVEYAQSENTVAQAAFERPVAQPAAKPTPRSAAPAPASANPSSAAPAPAPGPRKAKDTESEPYAGSVAAHNRLEEDAAEEDSTTMTSGDLTMENLNELPAASTASDSASADTAEPASAPSSSPAPAPAPRTVYAGRPAMPASSAPAPTEEPSPAASATASSKAPTPKPAPTASAPKEPATVVLRDPAPAASAAATKPASQPKATPTSDSPTATVASVPTAIEAMPANGLYIVQKSEGLYAIARRYGLRPADLIAWNDLPPNPSLQLGQTLRLTPPSVPTTTPAATAPPATAAPKPAVPPASAPSSRPAPASPATSAAAPAVVAAPAATSIQHTVAPGESMYGISRKYKVTIKQIMEWNNKPDFNVRPGEVLTIQPAK</sequence>
<dbReference type="PANTHER" id="PTHR33734">
    <property type="entry name" value="LYSM DOMAIN-CONTAINING GPI-ANCHORED PROTEIN 2"/>
    <property type="match status" value="1"/>
</dbReference>
<feature type="signal peptide" evidence="2">
    <location>
        <begin position="1"/>
        <end position="18"/>
    </location>
</feature>
<gene>
    <name evidence="4" type="ORF">GCM10011383_03180</name>
</gene>
<evidence type="ECO:0000256" key="1">
    <source>
        <dbReference type="SAM" id="MobiDB-lite"/>
    </source>
</evidence>
<dbReference type="InterPro" id="IPR036779">
    <property type="entry name" value="LysM_dom_sf"/>
</dbReference>
<evidence type="ECO:0000313" key="5">
    <source>
        <dbReference type="Proteomes" id="UP000632273"/>
    </source>
</evidence>
<reference evidence="5" key="1">
    <citation type="journal article" date="2019" name="Int. J. Syst. Evol. Microbiol.">
        <title>The Global Catalogue of Microorganisms (GCM) 10K type strain sequencing project: providing services to taxonomists for standard genome sequencing and annotation.</title>
        <authorList>
            <consortium name="The Broad Institute Genomics Platform"/>
            <consortium name="The Broad Institute Genome Sequencing Center for Infectious Disease"/>
            <person name="Wu L."/>
            <person name="Ma J."/>
        </authorList>
    </citation>
    <scope>NUCLEOTIDE SEQUENCE [LARGE SCALE GENOMIC DNA]</scope>
    <source>
        <strain evidence="5">CGMCC 1.15197</strain>
    </source>
</reference>
<evidence type="ECO:0000259" key="3">
    <source>
        <dbReference type="PROSITE" id="PS51782"/>
    </source>
</evidence>
<feature type="compositionally biased region" description="Low complexity" evidence="1">
    <location>
        <begin position="512"/>
        <end position="534"/>
    </location>
</feature>
<feature type="region of interest" description="Disordered" evidence="1">
    <location>
        <begin position="432"/>
        <end position="626"/>
    </location>
</feature>
<feature type="chain" id="PRO_5045196899" description="LysM domain-containing protein" evidence="2">
    <location>
        <begin position="19"/>
        <end position="790"/>
    </location>
</feature>
<dbReference type="CDD" id="cd00118">
    <property type="entry name" value="LysM"/>
    <property type="match status" value="4"/>
</dbReference>
<keyword evidence="2" id="KW-0732">Signal</keyword>
<dbReference type="Gene3D" id="1.10.530.10">
    <property type="match status" value="1"/>
</dbReference>
<dbReference type="Gene3D" id="3.10.350.10">
    <property type="entry name" value="LysM domain"/>
    <property type="match status" value="3"/>
</dbReference>
<dbReference type="SUPFAM" id="SSF53955">
    <property type="entry name" value="Lysozyme-like"/>
    <property type="match status" value="1"/>
</dbReference>
<organism evidence="4 5">
    <name type="scientific">Hymenobacter cavernae</name>
    <dbReference type="NCBI Taxonomy" id="2044852"/>
    <lineage>
        <taxon>Bacteria</taxon>
        <taxon>Pseudomonadati</taxon>
        <taxon>Bacteroidota</taxon>
        <taxon>Cytophagia</taxon>
        <taxon>Cytophagales</taxon>
        <taxon>Hymenobacteraceae</taxon>
        <taxon>Hymenobacter</taxon>
    </lineage>
</organism>
<feature type="region of interest" description="Disordered" evidence="1">
    <location>
        <begin position="678"/>
        <end position="726"/>
    </location>
</feature>
<feature type="compositionally biased region" description="Low complexity" evidence="1">
    <location>
        <begin position="691"/>
        <end position="707"/>
    </location>
</feature>
<dbReference type="RefSeq" id="WP_188810264.1">
    <property type="nucleotide sequence ID" value="NZ_BMHT01000001.1"/>
</dbReference>
<name>A0ABQ1TJS9_9BACT</name>
<evidence type="ECO:0000313" key="4">
    <source>
        <dbReference type="EMBL" id="GGE95770.1"/>
    </source>
</evidence>
<dbReference type="Proteomes" id="UP000632273">
    <property type="component" value="Unassembled WGS sequence"/>
</dbReference>
<dbReference type="CDD" id="cd16894">
    <property type="entry name" value="MltD-like"/>
    <property type="match status" value="1"/>
</dbReference>
<dbReference type="SUPFAM" id="SSF54106">
    <property type="entry name" value="LysM domain"/>
    <property type="match status" value="3"/>
</dbReference>